<dbReference type="AlphaFoldDB" id="A0A7R8CKU7"/>
<sequence length="133" mass="15596">MKTEQELPAANRVGSDGEVHVHSAKQKPSEADRDNYEVVEVKKNLDKVQWWKNNLMPLKVKDMPGLTVRVLVTERDGWRPFMWIHQWSKKPYCMDVEGCIRHLAKKGVATDDVKYFNQVTNLKRFIERSNNNE</sequence>
<accession>A0A7R8CKU7</accession>
<dbReference type="Proteomes" id="UP000675881">
    <property type="component" value="Chromosome 14"/>
</dbReference>
<keyword evidence="3" id="KW-1185">Reference proteome</keyword>
<dbReference type="EMBL" id="HG994593">
    <property type="protein sequence ID" value="CAF2850658.1"/>
    <property type="molecule type" value="Genomic_DNA"/>
</dbReference>
<evidence type="ECO:0000313" key="3">
    <source>
        <dbReference type="Proteomes" id="UP000675881"/>
    </source>
</evidence>
<name>A0A7R8CKU7_LEPSM</name>
<proteinExistence type="predicted"/>
<protein>
    <submittedName>
        <fullName evidence="2">CCBE1</fullName>
    </submittedName>
</protein>
<feature type="compositionally biased region" description="Basic and acidic residues" evidence="1">
    <location>
        <begin position="15"/>
        <end position="34"/>
    </location>
</feature>
<evidence type="ECO:0000256" key="1">
    <source>
        <dbReference type="SAM" id="MobiDB-lite"/>
    </source>
</evidence>
<gene>
    <name evidence="2" type="ORF">LSAA_4711</name>
</gene>
<feature type="region of interest" description="Disordered" evidence="1">
    <location>
        <begin position="1"/>
        <end position="34"/>
    </location>
</feature>
<reference evidence="2" key="1">
    <citation type="submission" date="2021-02" db="EMBL/GenBank/DDBJ databases">
        <authorList>
            <person name="Bekaert M."/>
        </authorList>
    </citation>
    <scope>NUCLEOTIDE SEQUENCE</scope>
    <source>
        <strain evidence="2">IoA-00</strain>
    </source>
</reference>
<organism evidence="2 3">
    <name type="scientific">Lepeophtheirus salmonis</name>
    <name type="common">Salmon louse</name>
    <name type="synonym">Caligus salmonis</name>
    <dbReference type="NCBI Taxonomy" id="72036"/>
    <lineage>
        <taxon>Eukaryota</taxon>
        <taxon>Metazoa</taxon>
        <taxon>Ecdysozoa</taxon>
        <taxon>Arthropoda</taxon>
        <taxon>Crustacea</taxon>
        <taxon>Multicrustacea</taxon>
        <taxon>Hexanauplia</taxon>
        <taxon>Copepoda</taxon>
        <taxon>Siphonostomatoida</taxon>
        <taxon>Caligidae</taxon>
        <taxon>Lepeophtheirus</taxon>
    </lineage>
</organism>
<evidence type="ECO:0000313" key="2">
    <source>
        <dbReference type="EMBL" id="CAF2850658.1"/>
    </source>
</evidence>